<dbReference type="Proteomes" id="UP001418222">
    <property type="component" value="Unassembled WGS sequence"/>
</dbReference>
<sequence length="580" mass="64808">MFRRGVASTSLAPPQKKRSRQGPRGHPPPPQEAIEVGRGRGRRIRGAGRRGGGEGRGGRVALPYCDFHQEEGHATATCPEFLEMREARGAGRQDPPTRIVEVQHEEAEDRCEDRVDVGTRGGIRVIHGGVGIEATRKGSLQTMFRRGIEIAYDVENSLSQVSDLATERDVGDLGVQTCNGKDGNKLAGRIVDSDMHDVGRFLNRLLAYLLIFRIGFLSFSSVSLNFLFTMLETVYVDNLSGASTVLFTFMVDRGITWESAKNVFDERQKDGLGSTTDGFYESRREWMGRRHYMLALEGTSVGIYKIIRPAIGEVLREMPLAELKNKYRKVSSIEKANKGWLEEYEVSSKQFRMEIDDVDSMYTRFTKIVNASRSLGKTFSNGDLSLIGNLKTHELELKIQAEEYPREQKTKALALKAGKEKEMIEETDDEQSLKPHEAPDDFRFPQPRVSATLADGRFSSRSLFRLLLPPLQAPGSIPLPSLALEVPGSTLTGRVEFRIGSDFQLIQFYFLFSGSVNPDISFLYIADPAGRLISEILGRGESGKFGLGYKHVKLSPDDLDARGEGFGERANFHKELKKMR</sequence>
<accession>A0AAP0BXF4</accession>
<dbReference type="EMBL" id="JBBWWQ010000003">
    <property type="protein sequence ID" value="KAK8951959.1"/>
    <property type="molecule type" value="Genomic_DNA"/>
</dbReference>
<evidence type="ECO:0000313" key="5">
    <source>
        <dbReference type="Proteomes" id="UP001418222"/>
    </source>
</evidence>
<keyword evidence="2" id="KW-0472">Membrane</keyword>
<dbReference type="GO" id="GO:0005634">
    <property type="term" value="C:nucleus"/>
    <property type="evidence" value="ECO:0007669"/>
    <property type="project" value="TreeGrafter"/>
</dbReference>
<feature type="region of interest" description="Disordered" evidence="1">
    <location>
        <begin position="417"/>
        <end position="446"/>
    </location>
</feature>
<organism evidence="4 5">
    <name type="scientific">Platanthera zijinensis</name>
    <dbReference type="NCBI Taxonomy" id="2320716"/>
    <lineage>
        <taxon>Eukaryota</taxon>
        <taxon>Viridiplantae</taxon>
        <taxon>Streptophyta</taxon>
        <taxon>Embryophyta</taxon>
        <taxon>Tracheophyta</taxon>
        <taxon>Spermatophyta</taxon>
        <taxon>Magnoliopsida</taxon>
        <taxon>Liliopsida</taxon>
        <taxon>Asparagales</taxon>
        <taxon>Orchidaceae</taxon>
        <taxon>Orchidoideae</taxon>
        <taxon>Orchideae</taxon>
        <taxon>Orchidinae</taxon>
        <taxon>Platanthera</taxon>
    </lineage>
</organism>
<evidence type="ECO:0000259" key="3">
    <source>
        <dbReference type="Pfam" id="PF25373"/>
    </source>
</evidence>
<dbReference type="AlphaFoldDB" id="A0AAP0BXF4"/>
<keyword evidence="2" id="KW-0812">Transmembrane</keyword>
<feature type="region of interest" description="Disordered" evidence="1">
    <location>
        <begin position="1"/>
        <end position="58"/>
    </location>
</feature>
<protein>
    <recommendedName>
        <fullName evidence="3">SBNO alpha/beta domain-containing protein</fullName>
    </recommendedName>
</protein>
<feature type="domain" description="SBNO alpha/beta" evidence="3">
    <location>
        <begin position="256"/>
        <end position="350"/>
    </location>
</feature>
<dbReference type="PANTHER" id="PTHR12706:SF13">
    <property type="entry name" value="PROTEIN FORGETTER 1"/>
    <property type="match status" value="1"/>
</dbReference>
<keyword evidence="2" id="KW-1133">Transmembrane helix</keyword>
<dbReference type="Pfam" id="PF25373">
    <property type="entry name" value="SBNO"/>
    <property type="match status" value="1"/>
</dbReference>
<dbReference type="PANTHER" id="PTHR12706">
    <property type="entry name" value="STRAWBERRY NOTCH-RELATED"/>
    <property type="match status" value="1"/>
</dbReference>
<dbReference type="GO" id="GO:0031490">
    <property type="term" value="F:chromatin DNA binding"/>
    <property type="evidence" value="ECO:0007669"/>
    <property type="project" value="TreeGrafter"/>
</dbReference>
<dbReference type="InterPro" id="IPR026741">
    <property type="entry name" value="SNO"/>
</dbReference>
<feature type="compositionally biased region" description="Basic and acidic residues" evidence="1">
    <location>
        <begin position="431"/>
        <end position="443"/>
    </location>
</feature>
<dbReference type="InterPro" id="IPR057332">
    <property type="entry name" value="SBNO_a/b_dom"/>
</dbReference>
<dbReference type="GO" id="GO:0042393">
    <property type="term" value="F:histone binding"/>
    <property type="evidence" value="ECO:0007669"/>
    <property type="project" value="TreeGrafter"/>
</dbReference>
<name>A0AAP0BXF4_9ASPA</name>
<evidence type="ECO:0000313" key="4">
    <source>
        <dbReference type="EMBL" id="KAK8951959.1"/>
    </source>
</evidence>
<evidence type="ECO:0000256" key="1">
    <source>
        <dbReference type="SAM" id="MobiDB-lite"/>
    </source>
</evidence>
<reference evidence="4 5" key="1">
    <citation type="journal article" date="2022" name="Nat. Plants">
        <title>Genomes of leafy and leafless Platanthera orchids illuminate the evolution of mycoheterotrophy.</title>
        <authorList>
            <person name="Li M.H."/>
            <person name="Liu K.W."/>
            <person name="Li Z."/>
            <person name="Lu H.C."/>
            <person name="Ye Q.L."/>
            <person name="Zhang D."/>
            <person name="Wang J.Y."/>
            <person name="Li Y.F."/>
            <person name="Zhong Z.M."/>
            <person name="Liu X."/>
            <person name="Yu X."/>
            <person name="Liu D.K."/>
            <person name="Tu X.D."/>
            <person name="Liu B."/>
            <person name="Hao Y."/>
            <person name="Liao X.Y."/>
            <person name="Jiang Y.T."/>
            <person name="Sun W.H."/>
            <person name="Chen J."/>
            <person name="Chen Y.Q."/>
            <person name="Ai Y."/>
            <person name="Zhai J.W."/>
            <person name="Wu S.S."/>
            <person name="Zhou Z."/>
            <person name="Hsiao Y.Y."/>
            <person name="Wu W.L."/>
            <person name="Chen Y.Y."/>
            <person name="Lin Y.F."/>
            <person name="Hsu J.L."/>
            <person name="Li C.Y."/>
            <person name="Wang Z.W."/>
            <person name="Zhao X."/>
            <person name="Zhong W.Y."/>
            <person name="Ma X.K."/>
            <person name="Ma L."/>
            <person name="Huang J."/>
            <person name="Chen G.Z."/>
            <person name="Huang M.Z."/>
            <person name="Huang L."/>
            <person name="Peng D.H."/>
            <person name="Luo Y.B."/>
            <person name="Zou S.Q."/>
            <person name="Chen S.P."/>
            <person name="Lan S."/>
            <person name="Tsai W.C."/>
            <person name="Van de Peer Y."/>
            <person name="Liu Z.J."/>
        </authorList>
    </citation>
    <scope>NUCLEOTIDE SEQUENCE [LARGE SCALE GENOMIC DNA]</scope>
    <source>
        <strain evidence="4">Lor287</strain>
    </source>
</reference>
<comment type="caution">
    <text evidence="4">The sequence shown here is derived from an EMBL/GenBank/DDBJ whole genome shotgun (WGS) entry which is preliminary data.</text>
</comment>
<dbReference type="GO" id="GO:0006355">
    <property type="term" value="P:regulation of DNA-templated transcription"/>
    <property type="evidence" value="ECO:0007669"/>
    <property type="project" value="InterPro"/>
</dbReference>
<keyword evidence="5" id="KW-1185">Reference proteome</keyword>
<evidence type="ECO:0000256" key="2">
    <source>
        <dbReference type="SAM" id="Phobius"/>
    </source>
</evidence>
<feature type="compositionally biased region" description="Basic residues" evidence="1">
    <location>
        <begin position="39"/>
        <end position="48"/>
    </location>
</feature>
<feature type="transmembrane region" description="Helical" evidence="2">
    <location>
        <begin position="205"/>
        <end position="228"/>
    </location>
</feature>
<proteinExistence type="predicted"/>
<gene>
    <name evidence="4" type="ORF">KSP39_PZI003121</name>
</gene>